<organism evidence="2 3">
    <name type="scientific">Psilocybe cf. subviscida</name>
    <dbReference type="NCBI Taxonomy" id="2480587"/>
    <lineage>
        <taxon>Eukaryota</taxon>
        <taxon>Fungi</taxon>
        <taxon>Dikarya</taxon>
        <taxon>Basidiomycota</taxon>
        <taxon>Agaricomycotina</taxon>
        <taxon>Agaricomycetes</taxon>
        <taxon>Agaricomycetidae</taxon>
        <taxon>Agaricales</taxon>
        <taxon>Agaricineae</taxon>
        <taxon>Strophariaceae</taxon>
        <taxon>Psilocybe</taxon>
    </lineage>
</organism>
<name>A0A8H5BSQ0_9AGAR</name>
<feature type="region of interest" description="Disordered" evidence="1">
    <location>
        <begin position="265"/>
        <end position="293"/>
    </location>
</feature>
<reference evidence="2 3" key="1">
    <citation type="journal article" date="2020" name="ISME J.">
        <title>Uncovering the hidden diversity of litter-decomposition mechanisms in mushroom-forming fungi.</title>
        <authorList>
            <person name="Floudas D."/>
            <person name="Bentzer J."/>
            <person name="Ahren D."/>
            <person name="Johansson T."/>
            <person name="Persson P."/>
            <person name="Tunlid A."/>
        </authorList>
    </citation>
    <scope>NUCLEOTIDE SEQUENCE [LARGE SCALE GENOMIC DNA]</scope>
    <source>
        <strain evidence="2 3">CBS 101986</strain>
    </source>
</reference>
<evidence type="ECO:0000313" key="2">
    <source>
        <dbReference type="EMBL" id="KAF5328366.1"/>
    </source>
</evidence>
<proteinExistence type="predicted"/>
<feature type="compositionally biased region" description="Polar residues" evidence="1">
    <location>
        <begin position="265"/>
        <end position="288"/>
    </location>
</feature>
<feature type="region of interest" description="Disordered" evidence="1">
    <location>
        <begin position="189"/>
        <end position="223"/>
    </location>
</feature>
<dbReference type="EMBL" id="JAACJJ010000004">
    <property type="protein sequence ID" value="KAF5328366.1"/>
    <property type="molecule type" value="Genomic_DNA"/>
</dbReference>
<gene>
    <name evidence="2" type="ORF">D9619_013245</name>
</gene>
<comment type="caution">
    <text evidence="2">The sequence shown here is derived from an EMBL/GenBank/DDBJ whole genome shotgun (WGS) entry which is preliminary data.</text>
</comment>
<dbReference type="OrthoDB" id="3056056at2759"/>
<protein>
    <submittedName>
        <fullName evidence="2">Uncharacterized protein</fullName>
    </submittedName>
</protein>
<sequence>MSDAPNVVVLPELHLVAIAKTTRKTFERLASFSHMRSSPSDPSALLNKIVTKINNLIRKIDNSMLVAQMGYQLATNAMIVCDAESMDWELEGDATREGLAEQAKTANQMAQGVVEAFRDIRQEIAASTKDNTLMVSVPPDPSHAETMKIHLKDVGADLVANLNLLSEYARAVTNVGEWWRIVKDDLTSKSPRLLPPHPGSPSESQAHDMWHSRASSPQPGPDHFTQWMDMKQGFQEYYNVINTVQVRYMDLLPASSGAWTAVANAQSREPSSAGQSQTNLPGTNSQVPSAELAQALSRLPTAFTLAESTVSTSLAESNRKRK</sequence>
<accession>A0A8H5BSQ0</accession>
<dbReference type="Proteomes" id="UP000567179">
    <property type="component" value="Unassembled WGS sequence"/>
</dbReference>
<evidence type="ECO:0000256" key="1">
    <source>
        <dbReference type="SAM" id="MobiDB-lite"/>
    </source>
</evidence>
<evidence type="ECO:0000313" key="3">
    <source>
        <dbReference type="Proteomes" id="UP000567179"/>
    </source>
</evidence>
<dbReference type="AlphaFoldDB" id="A0A8H5BSQ0"/>
<keyword evidence="3" id="KW-1185">Reference proteome</keyword>